<evidence type="ECO:0000256" key="1">
    <source>
        <dbReference type="SAM" id="Phobius"/>
    </source>
</evidence>
<feature type="transmembrane region" description="Helical" evidence="1">
    <location>
        <begin position="241"/>
        <end position="265"/>
    </location>
</feature>
<accession>A0ABU5ZZX9</accession>
<keyword evidence="3" id="KW-1185">Reference proteome</keyword>
<name>A0ABU5ZZX9_9FLAO</name>
<keyword evidence="1" id="KW-0812">Transmembrane</keyword>
<protein>
    <recommendedName>
        <fullName evidence="4">Transglutaminase superfamily protein</fullName>
    </recommendedName>
</protein>
<evidence type="ECO:0000313" key="3">
    <source>
        <dbReference type="Proteomes" id="UP001327027"/>
    </source>
</evidence>
<gene>
    <name evidence="2" type="ORF">U6A24_18325</name>
</gene>
<dbReference type="EMBL" id="JAYKLX010000009">
    <property type="protein sequence ID" value="MEB3347438.1"/>
    <property type="molecule type" value="Genomic_DNA"/>
</dbReference>
<organism evidence="2 3">
    <name type="scientific">Aquimarina gracilis</name>
    <dbReference type="NCBI Taxonomy" id="874422"/>
    <lineage>
        <taxon>Bacteria</taxon>
        <taxon>Pseudomonadati</taxon>
        <taxon>Bacteroidota</taxon>
        <taxon>Flavobacteriia</taxon>
        <taxon>Flavobacteriales</taxon>
        <taxon>Flavobacteriaceae</taxon>
        <taxon>Aquimarina</taxon>
    </lineage>
</organism>
<proteinExistence type="predicted"/>
<dbReference type="Gene3D" id="3.10.620.30">
    <property type="match status" value="1"/>
</dbReference>
<comment type="caution">
    <text evidence="2">The sequence shown here is derived from an EMBL/GenBank/DDBJ whole genome shotgun (WGS) entry which is preliminary data.</text>
</comment>
<evidence type="ECO:0000313" key="2">
    <source>
        <dbReference type="EMBL" id="MEB3347438.1"/>
    </source>
</evidence>
<dbReference type="Proteomes" id="UP001327027">
    <property type="component" value="Unassembled WGS sequence"/>
</dbReference>
<keyword evidence="1" id="KW-0472">Membrane</keyword>
<sequence>MHKDTVVVGEGKARLEDTLTLMQQVIEETLSDTALLALKLKGHTVADSCKKIWHFVYGHIQYKMDKRGIEQVRRPSRTWADRKSGVDCDCYTVFIGSILSNLGIPYTIRITKYGGKQHFQHVYPVVKNGGEEIILDCVTDRFNYEVPYSEKKDINIKDTLDIQSVSGLSSVDTQAIELNALEQPRIPLHQIHKQIVIFPNSRGCSIPKAISKNTRQGNVVSPFRLHNAASIGAMKRKDDDLGLLDLFLVTTISLVVGASVVRLFTKTPTKTKPKKP</sequence>
<keyword evidence="1" id="KW-1133">Transmembrane helix</keyword>
<evidence type="ECO:0008006" key="4">
    <source>
        <dbReference type="Google" id="ProtNLM"/>
    </source>
</evidence>
<reference evidence="2 3" key="1">
    <citation type="journal article" date="2013" name="Int. J. Syst. Evol. Microbiol.">
        <title>Aquimarina gracilis sp. nov., isolated from the gut microflora of a mussel, Mytilus coruscus, and emended description of Aquimarina spongiae.</title>
        <authorList>
            <person name="Park S.C."/>
            <person name="Choe H.N."/>
            <person name="Baik K.S."/>
            <person name="Seong C.N."/>
        </authorList>
    </citation>
    <scope>NUCLEOTIDE SEQUENCE [LARGE SCALE GENOMIC DNA]</scope>
    <source>
        <strain evidence="2 3">PSC32</strain>
    </source>
</reference>